<proteinExistence type="inferred from homology"/>
<dbReference type="CDD" id="cd00840">
    <property type="entry name" value="MPP_Mre11_N"/>
    <property type="match status" value="1"/>
</dbReference>
<dbReference type="Gene3D" id="3.60.21.10">
    <property type="match status" value="1"/>
</dbReference>
<comment type="function">
    <text evidence="7">SbcCD cleaves DNA hairpin structures. These structures can inhibit DNA replication and are intermediates in certain DNA recombination reactions. The complex acts as a 3'-&gt;5' double strand exonuclease that can open hairpins. It also has a 5' single-strand endonuclease activity.</text>
</comment>
<comment type="subunit">
    <text evidence="2 7">Heterodimer of SbcC and SbcD.</text>
</comment>
<dbReference type="GO" id="GO:0006310">
    <property type="term" value="P:DNA recombination"/>
    <property type="evidence" value="ECO:0007669"/>
    <property type="project" value="UniProtKB-KW"/>
</dbReference>
<dbReference type="Proteomes" id="UP001300871">
    <property type="component" value="Unassembled WGS sequence"/>
</dbReference>
<reference evidence="10" key="2">
    <citation type="submission" date="2023-01" db="EMBL/GenBank/DDBJ databases">
        <title>Human gut microbiome strain richness.</title>
        <authorList>
            <person name="Chen-Liaw A."/>
        </authorList>
    </citation>
    <scope>NUCLEOTIDE SEQUENCE</scope>
    <source>
        <strain evidence="10">B1_m1001713B170214d0_201011</strain>
    </source>
</reference>
<feature type="domain" description="Calcineurin-like phosphoesterase" evidence="8">
    <location>
        <begin position="1"/>
        <end position="187"/>
    </location>
</feature>
<dbReference type="RefSeq" id="WP_100932843.1">
    <property type="nucleotide sequence ID" value="NZ_CACRUA010000019.1"/>
</dbReference>
<evidence type="ECO:0000256" key="3">
    <source>
        <dbReference type="ARBA" id="ARBA00013365"/>
    </source>
</evidence>
<evidence type="ECO:0000256" key="2">
    <source>
        <dbReference type="ARBA" id="ARBA00011322"/>
    </source>
</evidence>
<dbReference type="GO" id="GO:0008408">
    <property type="term" value="F:3'-5' exonuclease activity"/>
    <property type="evidence" value="ECO:0007669"/>
    <property type="project" value="InterPro"/>
</dbReference>
<dbReference type="InterPro" id="IPR029052">
    <property type="entry name" value="Metallo-depent_PP-like"/>
</dbReference>
<dbReference type="EMBL" id="JAQLGM010000098">
    <property type="protein sequence ID" value="MDB2002860.1"/>
    <property type="molecule type" value="Genomic_DNA"/>
</dbReference>
<dbReference type="InterPro" id="IPR050535">
    <property type="entry name" value="DNA_Repair-Maintenance_Comp"/>
</dbReference>
<evidence type="ECO:0000313" key="11">
    <source>
        <dbReference type="EMBL" id="VYU12818.1"/>
    </source>
</evidence>
<dbReference type="SUPFAM" id="SSF56300">
    <property type="entry name" value="Metallo-dependent phosphatases"/>
    <property type="match status" value="1"/>
</dbReference>
<feature type="domain" description="Nuclease SbcCD subunit D C-terminal" evidence="9">
    <location>
        <begin position="277"/>
        <end position="362"/>
    </location>
</feature>
<evidence type="ECO:0000256" key="7">
    <source>
        <dbReference type="RuleBase" id="RU363069"/>
    </source>
</evidence>
<dbReference type="PANTHER" id="PTHR30337:SF0">
    <property type="entry name" value="NUCLEASE SBCCD SUBUNIT D"/>
    <property type="match status" value="1"/>
</dbReference>
<organism evidence="11">
    <name type="scientific">Clostridium symbiosum</name>
    <name type="common">Bacteroides symbiosus</name>
    <dbReference type="NCBI Taxonomy" id="1512"/>
    <lineage>
        <taxon>Bacteria</taxon>
        <taxon>Bacillati</taxon>
        <taxon>Bacillota</taxon>
        <taxon>Clostridia</taxon>
        <taxon>Lachnospirales</taxon>
        <taxon>Lachnospiraceae</taxon>
        <taxon>Otoolea</taxon>
    </lineage>
</organism>
<accession>A0A6N3CD09</accession>
<keyword evidence="7" id="KW-0235">DNA replication</keyword>
<evidence type="ECO:0000256" key="4">
    <source>
        <dbReference type="ARBA" id="ARBA00022722"/>
    </source>
</evidence>
<reference evidence="11" key="1">
    <citation type="submission" date="2019-11" db="EMBL/GenBank/DDBJ databases">
        <authorList>
            <person name="Feng L."/>
        </authorList>
    </citation>
    <scope>NUCLEOTIDE SEQUENCE</scope>
    <source>
        <strain evidence="11">CsymbiosumLFYP84</strain>
    </source>
</reference>
<gene>
    <name evidence="7 11" type="primary">sbcD</name>
    <name evidence="11" type="ORF">CSLFYP84_01386</name>
    <name evidence="10" type="ORF">PM006_21880</name>
</gene>
<dbReference type="EMBL" id="CACRUA010000019">
    <property type="protein sequence ID" value="VYU12818.1"/>
    <property type="molecule type" value="Genomic_DNA"/>
</dbReference>
<name>A0A6N3CD09_CLOSY</name>
<keyword evidence="4 7" id="KW-0540">Nuclease</keyword>
<dbReference type="PANTHER" id="PTHR30337">
    <property type="entry name" value="COMPONENT OF ATP-DEPENDENT DSDNA EXONUCLEASE"/>
    <property type="match status" value="1"/>
</dbReference>
<dbReference type="GO" id="GO:0006260">
    <property type="term" value="P:DNA replication"/>
    <property type="evidence" value="ECO:0007669"/>
    <property type="project" value="UniProtKB-KW"/>
</dbReference>
<evidence type="ECO:0000259" key="8">
    <source>
        <dbReference type="Pfam" id="PF00149"/>
    </source>
</evidence>
<dbReference type="InterPro" id="IPR041796">
    <property type="entry name" value="Mre11_N"/>
</dbReference>
<dbReference type="GO" id="GO:0004519">
    <property type="term" value="F:endonuclease activity"/>
    <property type="evidence" value="ECO:0007669"/>
    <property type="project" value="UniProtKB-KW"/>
</dbReference>
<evidence type="ECO:0000256" key="6">
    <source>
        <dbReference type="ARBA" id="ARBA00022839"/>
    </source>
</evidence>
<sequence>MKFFHISDLHIGRQMNGYSLRDSQENALSRIIAYAQSEKPDAVLICGDIYDKSVPSADSYTVFDSFLIRLSSIRPSIPVLIIAGNHDSPERLSYASSFLEGHQIYISALPPSSPEDRLKKVTFEDRWGKINFYLFPFIKPGYVRHLFEEGAVTGYDSAFRAVLSREEINGGERNVILAHQFFTSGDKGPSLCDSESAILTLGGLDQIDVSALADFDYAALGHLHGPQKVGREDVRYSGTPYKYSVSEERHRKAVTVVTMEEKGVVKIESLPLECVPEVRRLRGTLTEVLAMADSDNCHDYLSITLTDEAEVFDRKEQLEETYDHILEIRIDNERTRRKLREDGEKIEVPDPFEAFGLFYEAVRHCPMTKEQREMMYKVIEEAKDGEVGR</sequence>
<keyword evidence="7" id="KW-0233">DNA recombination</keyword>
<evidence type="ECO:0000313" key="10">
    <source>
        <dbReference type="EMBL" id="MDB2002860.1"/>
    </source>
</evidence>
<dbReference type="InterPro" id="IPR004593">
    <property type="entry name" value="SbcD"/>
</dbReference>
<evidence type="ECO:0000259" key="9">
    <source>
        <dbReference type="Pfam" id="PF12320"/>
    </source>
</evidence>
<keyword evidence="6 7" id="KW-0269">Exonuclease</keyword>
<evidence type="ECO:0000256" key="5">
    <source>
        <dbReference type="ARBA" id="ARBA00022801"/>
    </source>
</evidence>
<keyword evidence="7" id="KW-0255">Endonuclease</keyword>
<dbReference type="NCBIfam" id="TIGR00619">
    <property type="entry name" value="sbcd"/>
    <property type="match status" value="1"/>
</dbReference>
<protein>
    <recommendedName>
        <fullName evidence="3 7">Nuclease SbcCD subunit D</fullName>
    </recommendedName>
</protein>
<keyword evidence="5 7" id="KW-0378">Hydrolase</keyword>
<evidence type="ECO:0000256" key="1">
    <source>
        <dbReference type="ARBA" id="ARBA00010555"/>
    </source>
</evidence>
<dbReference type="Pfam" id="PF12320">
    <property type="entry name" value="SbcD_C"/>
    <property type="match status" value="1"/>
</dbReference>
<dbReference type="InterPro" id="IPR004843">
    <property type="entry name" value="Calcineurin-like_PHP"/>
</dbReference>
<dbReference type="AlphaFoldDB" id="A0A6N3CD09"/>
<dbReference type="Pfam" id="PF00149">
    <property type="entry name" value="Metallophos"/>
    <property type="match status" value="1"/>
</dbReference>
<comment type="similarity">
    <text evidence="1 7">Belongs to the SbcD family.</text>
</comment>
<dbReference type="InterPro" id="IPR026843">
    <property type="entry name" value="SbcD_C"/>
</dbReference>